<dbReference type="EMBL" id="CP037452">
    <property type="protein sequence ID" value="QDV51007.1"/>
    <property type="molecule type" value="Genomic_DNA"/>
</dbReference>
<dbReference type="Proteomes" id="UP000318313">
    <property type="component" value="Chromosome"/>
</dbReference>
<proteinExistence type="predicted"/>
<evidence type="ECO:0000313" key="1">
    <source>
        <dbReference type="EMBL" id="QDV51007.1"/>
    </source>
</evidence>
<protein>
    <submittedName>
        <fullName evidence="1">Uncharacterized protein</fullName>
    </submittedName>
</protein>
<evidence type="ECO:0000313" key="2">
    <source>
        <dbReference type="Proteomes" id="UP000318313"/>
    </source>
</evidence>
<sequence length="190" mass="21654">MIEWPNDYRRLQVTGLLHRLTNSDDPIDIWDAEFLPEGKIDSFERLGDQKVEISPFAITGGGHYWAYLADSLPESDIVLCYRDSYEAEYYSRSIQDFIFKRTVEFAGNEELGDSSGWTQDTAKEAVSLVCSGFADILSREMLVELRSIANTVSAHSINGWTTLISESKAKEIIERLAPMKREDAIFEWRG</sequence>
<accession>A0A518ID29</accession>
<dbReference type="RefSeq" id="WP_145309914.1">
    <property type="nucleotide sequence ID" value="NZ_CP037452.1"/>
</dbReference>
<gene>
    <name evidence="1" type="ORF">Enr17x_30590</name>
</gene>
<reference evidence="1 2" key="1">
    <citation type="submission" date="2019-03" db="EMBL/GenBank/DDBJ databases">
        <title>Deep-cultivation of Planctomycetes and their phenomic and genomic characterization uncovers novel biology.</title>
        <authorList>
            <person name="Wiegand S."/>
            <person name="Jogler M."/>
            <person name="Boedeker C."/>
            <person name="Pinto D."/>
            <person name="Vollmers J."/>
            <person name="Rivas-Marin E."/>
            <person name="Kohn T."/>
            <person name="Peeters S.H."/>
            <person name="Heuer A."/>
            <person name="Rast P."/>
            <person name="Oberbeckmann S."/>
            <person name="Bunk B."/>
            <person name="Jeske O."/>
            <person name="Meyerdierks A."/>
            <person name="Storesund J.E."/>
            <person name="Kallscheuer N."/>
            <person name="Luecker S."/>
            <person name="Lage O.M."/>
            <person name="Pohl T."/>
            <person name="Merkel B.J."/>
            <person name="Hornburger P."/>
            <person name="Mueller R.-W."/>
            <person name="Bruemmer F."/>
            <person name="Labrenz M."/>
            <person name="Spormann A.M."/>
            <person name="Op den Camp H."/>
            <person name="Overmann J."/>
            <person name="Amann R."/>
            <person name="Jetten M.S.M."/>
            <person name="Mascher T."/>
            <person name="Medema M.H."/>
            <person name="Devos D.P."/>
            <person name="Kaster A.-K."/>
            <person name="Ovreas L."/>
            <person name="Rohde M."/>
            <person name="Galperin M.Y."/>
            <person name="Jogler C."/>
        </authorList>
    </citation>
    <scope>NUCLEOTIDE SEQUENCE [LARGE SCALE GENOMIC DNA]</scope>
    <source>
        <strain evidence="1 2">Enr17</strain>
    </source>
</reference>
<organism evidence="1 2">
    <name type="scientific">Gimesia fumaroli</name>
    <dbReference type="NCBI Taxonomy" id="2527976"/>
    <lineage>
        <taxon>Bacteria</taxon>
        <taxon>Pseudomonadati</taxon>
        <taxon>Planctomycetota</taxon>
        <taxon>Planctomycetia</taxon>
        <taxon>Planctomycetales</taxon>
        <taxon>Planctomycetaceae</taxon>
        <taxon>Gimesia</taxon>
    </lineage>
</organism>
<dbReference type="AlphaFoldDB" id="A0A518ID29"/>
<dbReference type="KEGG" id="gfm:Enr17x_30590"/>
<name>A0A518ID29_9PLAN</name>
<keyword evidence="2" id="KW-1185">Reference proteome</keyword>